<dbReference type="PANTHER" id="PTHR30629">
    <property type="entry name" value="PROPHAGE INTEGRASE"/>
    <property type="match status" value="1"/>
</dbReference>
<keyword evidence="7" id="KW-1185">Reference proteome</keyword>
<dbReference type="Proteomes" id="UP000772591">
    <property type="component" value="Unassembled WGS sequence"/>
</dbReference>
<evidence type="ECO:0000256" key="1">
    <source>
        <dbReference type="ARBA" id="ARBA00008857"/>
    </source>
</evidence>
<dbReference type="PANTHER" id="PTHR30629:SF6">
    <property type="entry name" value="PROPHAGE INTEGRASE INTA-RELATED"/>
    <property type="match status" value="1"/>
</dbReference>
<accession>A0ABS3AHV8</accession>
<dbReference type="CDD" id="cd00801">
    <property type="entry name" value="INT_P4_C"/>
    <property type="match status" value="1"/>
</dbReference>
<dbReference type="InterPro" id="IPR011010">
    <property type="entry name" value="DNA_brk_join_enz"/>
</dbReference>
<feature type="domain" description="Tyr recombinase" evidence="5">
    <location>
        <begin position="202"/>
        <end position="380"/>
    </location>
</feature>
<keyword evidence="4" id="KW-0233">DNA recombination</keyword>
<comment type="similarity">
    <text evidence="1">Belongs to the 'phage' integrase family.</text>
</comment>
<proteinExistence type="inferred from homology"/>
<dbReference type="EMBL" id="JADEVO010000013">
    <property type="protein sequence ID" value="MBN3965829.1"/>
    <property type="molecule type" value="Genomic_DNA"/>
</dbReference>
<keyword evidence="3" id="KW-0238">DNA-binding</keyword>
<dbReference type="SUPFAM" id="SSF56349">
    <property type="entry name" value="DNA breaking-rejoining enzymes"/>
    <property type="match status" value="1"/>
</dbReference>
<dbReference type="Gene3D" id="1.10.443.10">
    <property type="entry name" value="Intergrase catalytic core"/>
    <property type="match status" value="1"/>
</dbReference>
<keyword evidence="2" id="KW-0229">DNA integration</keyword>
<sequence>MSTLYIAFTDSEIRKQAGGVARQLRDPRFPELRFRYSTADRTRGAWHVVVRGKWGKAGNYPGINAKLMQSTLPAILARRSADPDATSTTTSWTTVGDALTWYADRMSRDRGLSAKRKASAQSALKCHLVPRLHDLALSGLNRASLDRLLMWPMQERYELSFVRSVYGVLAVAFRQATRLSLLGTNPMADLKFTDFVRTRIKPKPARLRGDDLPVLLQGLADRIEMAPLEVMLALMMLCHGTRLGETRLARWKSINLAAGQWFIPAADTKTKAEHTLPLTAQACALIERYRALQQAAGYYGPFLFPGRAGGAISATLASTLFKVMAKGEWSSHDLRKVARTGWMDLGIDYLVGEMLLNHAMKDLDATYIHTTAEGLKRQALQTWHTHLEQHGLTPLLSRTGAGR</sequence>
<evidence type="ECO:0000256" key="3">
    <source>
        <dbReference type="ARBA" id="ARBA00023125"/>
    </source>
</evidence>
<reference evidence="6 7" key="1">
    <citation type="journal article" date="2021" name="Int. J. Syst. Evol. Microbiol.">
        <title>Pseudomonas piscium sp. nov., Pseudomonas pisciculturae sp. nov., Pseudomonas mucoides sp. nov. and Pseudomonas neuropathica sp. nov. isolated from rainbow trout.</title>
        <authorList>
            <person name="Duman M."/>
            <person name="Mulet M."/>
            <person name="Altun S."/>
            <person name="Saticioglu I.B."/>
            <person name="Gomila M."/>
            <person name="Lalucat J."/>
            <person name="Garcia-Valdes E."/>
        </authorList>
    </citation>
    <scope>NUCLEOTIDE SEQUENCE [LARGE SCALE GENOMIC DNA]</scope>
    <source>
        <strain evidence="6 7">LMG 28632</strain>
    </source>
</reference>
<comment type="caution">
    <text evidence="6">The sequence shown here is derived from an EMBL/GenBank/DDBJ whole genome shotgun (WGS) entry which is preliminary data.</text>
</comment>
<evidence type="ECO:0000313" key="7">
    <source>
        <dbReference type="Proteomes" id="UP000772591"/>
    </source>
</evidence>
<organism evidence="6 7">
    <name type="scientific">Pseudomonas gregormendelii</name>
    <dbReference type="NCBI Taxonomy" id="1628277"/>
    <lineage>
        <taxon>Bacteria</taxon>
        <taxon>Pseudomonadati</taxon>
        <taxon>Pseudomonadota</taxon>
        <taxon>Gammaproteobacteria</taxon>
        <taxon>Pseudomonadales</taxon>
        <taxon>Pseudomonadaceae</taxon>
        <taxon>Pseudomonas</taxon>
    </lineage>
</organism>
<protein>
    <submittedName>
        <fullName evidence="6">Site-specific integrase</fullName>
    </submittedName>
</protein>
<dbReference type="PROSITE" id="PS51898">
    <property type="entry name" value="TYR_RECOMBINASE"/>
    <property type="match status" value="1"/>
</dbReference>
<dbReference type="InterPro" id="IPR050808">
    <property type="entry name" value="Phage_Integrase"/>
</dbReference>
<dbReference type="Gene3D" id="1.10.150.130">
    <property type="match status" value="1"/>
</dbReference>
<evidence type="ECO:0000256" key="2">
    <source>
        <dbReference type="ARBA" id="ARBA00022908"/>
    </source>
</evidence>
<gene>
    <name evidence="6" type="ORF">IMW75_11120</name>
</gene>
<dbReference type="InterPro" id="IPR013762">
    <property type="entry name" value="Integrase-like_cat_sf"/>
</dbReference>
<evidence type="ECO:0000313" key="6">
    <source>
        <dbReference type="EMBL" id="MBN3965829.1"/>
    </source>
</evidence>
<name>A0ABS3AHV8_9PSED</name>
<dbReference type="InterPro" id="IPR010998">
    <property type="entry name" value="Integrase_recombinase_N"/>
</dbReference>
<dbReference type="InterPro" id="IPR002104">
    <property type="entry name" value="Integrase_catalytic"/>
</dbReference>
<evidence type="ECO:0000259" key="5">
    <source>
        <dbReference type="PROSITE" id="PS51898"/>
    </source>
</evidence>
<dbReference type="Pfam" id="PF00589">
    <property type="entry name" value="Phage_integrase"/>
    <property type="match status" value="1"/>
</dbReference>
<evidence type="ECO:0000256" key="4">
    <source>
        <dbReference type="ARBA" id="ARBA00023172"/>
    </source>
</evidence>
<dbReference type="RefSeq" id="WP_205892637.1">
    <property type="nucleotide sequence ID" value="NZ_JADEVO010000013.1"/>
</dbReference>